<dbReference type="AlphaFoldDB" id="A0A5N6MJ76"/>
<feature type="domain" description="FAD-binding" evidence="2">
    <location>
        <begin position="9"/>
        <end position="347"/>
    </location>
</feature>
<dbReference type="GO" id="GO:0071949">
    <property type="term" value="F:FAD binding"/>
    <property type="evidence" value="ECO:0007669"/>
    <property type="project" value="InterPro"/>
</dbReference>
<keyword evidence="1" id="KW-0560">Oxidoreductase</keyword>
<accession>A0A5N6MJ76</accession>
<comment type="caution">
    <text evidence="3">The sequence shown here is derived from an EMBL/GenBank/DDBJ whole genome shotgun (WGS) entry which is preliminary data.</text>
</comment>
<evidence type="ECO:0000313" key="4">
    <source>
        <dbReference type="Proteomes" id="UP000326852"/>
    </source>
</evidence>
<protein>
    <submittedName>
        <fullName evidence="3">FAD-dependent oxidoreductase</fullName>
    </submittedName>
</protein>
<dbReference type="PANTHER" id="PTHR43476">
    <property type="entry name" value="3-(3-HYDROXY-PHENYL)PROPIONATE/3-HYDROXYCINNAMIC ACID HYDROXYLASE"/>
    <property type="match status" value="1"/>
</dbReference>
<dbReference type="RefSeq" id="WP_152272388.1">
    <property type="nucleotide sequence ID" value="NZ_VTFX01000004.1"/>
</dbReference>
<dbReference type="Gene3D" id="3.30.70.2450">
    <property type="match status" value="1"/>
</dbReference>
<proteinExistence type="predicted"/>
<gene>
    <name evidence="3" type="ORF">GD627_10175</name>
</gene>
<evidence type="ECO:0000313" key="3">
    <source>
        <dbReference type="EMBL" id="KAD3633181.1"/>
    </source>
</evidence>
<reference evidence="3 4" key="1">
    <citation type="submission" date="2019-08" db="EMBL/GenBank/DDBJ databases">
        <title>Arthrobacter sp. nov., isolated from plateau pika and Tibetan wild ass.</title>
        <authorList>
            <person name="Ge Y."/>
        </authorList>
    </citation>
    <scope>NUCLEOTIDE SEQUENCE [LARGE SCALE GENOMIC DNA]</scope>
    <source>
        <strain evidence="3 4">785</strain>
    </source>
</reference>
<dbReference type="InterPro" id="IPR036188">
    <property type="entry name" value="FAD/NAD-bd_sf"/>
</dbReference>
<dbReference type="Pfam" id="PF01494">
    <property type="entry name" value="FAD_binding_3"/>
    <property type="match status" value="1"/>
</dbReference>
<dbReference type="GO" id="GO:0008688">
    <property type="term" value="F:3-(3-hydroxyphenyl)propionate hydroxylase activity"/>
    <property type="evidence" value="ECO:0007669"/>
    <property type="project" value="TreeGrafter"/>
</dbReference>
<dbReference type="InterPro" id="IPR050631">
    <property type="entry name" value="PheA/TfdB_FAD_monoxygenase"/>
</dbReference>
<dbReference type="SUPFAM" id="SSF51905">
    <property type="entry name" value="FAD/NAD(P)-binding domain"/>
    <property type="match status" value="1"/>
</dbReference>
<evidence type="ECO:0000259" key="2">
    <source>
        <dbReference type="Pfam" id="PF01494"/>
    </source>
</evidence>
<dbReference type="EMBL" id="VTFX01000004">
    <property type="protein sequence ID" value="KAD3633181.1"/>
    <property type="molecule type" value="Genomic_DNA"/>
</dbReference>
<dbReference type="Proteomes" id="UP000326852">
    <property type="component" value="Unassembled WGS sequence"/>
</dbReference>
<dbReference type="PANTHER" id="PTHR43476:SF3">
    <property type="entry name" value="FAD-BINDING MONOOXYGENASE"/>
    <property type="match status" value="1"/>
</dbReference>
<keyword evidence="4" id="KW-1185">Reference proteome</keyword>
<name>A0A5N6MJ76_9MICC</name>
<dbReference type="GO" id="GO:0019622">
    <property type="term" value="P:3-(3-hydroxy)phenylpropionate catabolic process"/>
    <property type="evidence" value="ECO:0007669"/>
    <property type="project" value="TreeGrafter"/>
</dbReference>
<evidence type="ECO:0000256" key="1">
    <source>
        <dbReference type="ARBA" id="ARBA00023002"/>
    </source>
</evidence>
<organism evidence="3 4">
    <name type="scientific">Arthrobacter yangruifuii</name>
    <dbReference type="NCBI Taxonomy" id="2606616"/>
    <lineage>
        <taxon>Bacteria</taxon>
        <taxon>Bacillati</taxon>
        <taxon>Actinomycetota</taxon>
        <taxon>Actinomycetes</taxon>
        <taxon>Micrococcales</taxon>
        <taxon>Micrococcaceae</taxon>
        <taxon>Arthrobacter</taxon>
    </lineage>
</organism>
<sequence length="532" mass="58525">MSTRENTTETDVVIVGAGPVGMTAAALLAARGIRVIILEQRLGTSDEPKAISVDDEALRTYQQAGIVDEICSIIVPGTGTRYYDADNEPLFQARAGVPYRLGHPFKNPFAQPDLERILAAFLDAHDLVTVHFGTRMTGLDEKDAQACVTAEADDGTKYFSAKFVLGADGGRSIVRELKFGNAMSGRSYPNVWLVADTLEDPHTERYGMHHGDPNRPHVIVPGLDGRCRYEFLLFEGEGQPGDIPDIELIRTLVAPYRAIEKHHIERSVNYRFNAVNADRYRAGRFFVLGDAAHMMPPFAGQGLNSGIRDSANLCWKIAEVIQGKAPDSILGTYEAERKPHAAAVIAQSIRLGSIVMTTNQRVARYRDDLVRRALGTEDGRAFLEEMRYRPIAHFGGELTATADAGYVIGQPLVYDTRSRSSNRLDEVVGTGWVLYGVDIDPAEWAKADALAARFDATRWHVPFGDTQPRTDAVDGVLIDLDGGLYREFGSFRNKFVLQRPDHFTSAVFAPSDIAAVLNATAVWRTEALTLNS</sequence>
<dbReference type="Gene3D" id="3.50.50.60">
    <property type="entry name" value="FAD/NAD(P)-binding domain"/>
    <property type="match status" value="1"/>
</dbReference>
<dbReference type="PRINTS" id="PR00420">
    <property type="entry name" value="RNGMNOXGNASE"/>
</dbReference>
<dbReference type="InterPro" id="IPR002938">
    <property type="entry name" value="FAD-bd"/>
</dbReference>